<dbReference type="InterPro" id="IPR012340">
    <property type="entry name" value="NA-bd_OB-fold"/>
</dbReference>
<dbReference type="PANTHER" id="PTHR34075">
    <property type="entry name" value="BLR3430 PROTEIN"/>
    <property type="match status" value="1"/>
</dbReference>
<reference evidence="2 3" key="1">
    <citation type="submission" date="2020-08" db="EMBL/GenBank/DDBJ databases">
        <title>The genome sequence of type strain Novosphingobium piscinae KCTC 42194.</title>
        <authorList>
            <person name="Liu Y."/>
        </authorList>
    </citation>
    <scope>NUCLEOTIDE SEQUENCE [LARGE SCALE GENOMIC DNA]</scope>
    <source>
        <strain evidence="2 3">KCTC 42194</strain>
    </source>
</reference>
<dbReference type="PANTHER" id="PTHR34075:SF5">
    <property type="entry name" value="BLR3430 PROTEIN"/>
    <property type="match status" value="1"/>
</dbReference>
<dbReference type="RefSeq" id="WP_185679665.1">
    <property type="nucleotide sequence ID" value="NZ_JACLAX010000011.1"/>
</dbReference>
<protein>
    <submittedName>
        <fullName evidence="2">OB-fold domain-containing protein</fullName>
    </submittedName>
</protein>
<sequence length="120" mass="12669">MSGAAQHWDEALVAGRLLLQRPVGGGAAVFPPRECAPGNGAALEWFEASGRGTVYSVTWVQRRPPEEPYNVVLVDLAEGARLMGRVEGVTETSLQIGMAVRARIAEGPVIVFDPAGEGTV</sequence>
<name>A0A7X1FZD1_9SPHN</name>
<evidence type="ECO:0000313" key="2">
    <source>
        <dbReference type="EMBL" id="MBC2669799.1"/>
    </source>
</evidence>
<proteinExistence type="predicted"/>
<comment type="caution">
    <text evidence="2">The sequence shown here is derived from an EMBL/GenBank/DDBJ whole genome shotgun (WGS) entry which is preliminary data.</text>
</comment>
<dbReference type="AlphaFoldDB" id="A0A7X1FZD1"/>
<evidence type="ECO:0000259" key="1">
    <source>
        <dbReference type="Pfam" id="PF01796"/>
    </source>
</evidence>
<dbReference type="EMBL" id="JACLAX010000011">
    <property type="protein sequence ID" value="MBC2669799.1"/>
    <property type="molecule type" value="Genomic_DNA"/>
</dbReference>
<dbReference type="SUPFAM" id="SSF50249">
    <property type="entry name" value="Nucleic acid-binding proteins"/>
    <property type="match status" value="1"/>
</dbReference>
<accession>A0A7X1FZD1</accession>
<evidence type="ECO:0000313" key="3">
    <source>
        <dbReference type="Proteomes" id="UP000551327"/>
    </source>
</evidence>
<keyword evidence="3" id="KW-1185">Reference proteome</keyword>
<dbReference type="InterPro" id="IPR002878">
    <property type="entry name" value="ChsH2_C"/>
</dbReference>
<dbReference type="Proteomes" id="UP000551327">
    <property type="component" value="Unassembled WGS sequence"/>
</dbReference>
<dbReference type="Pfam" id="PF01796">
    <property type="entry name" value="OB_ChsH2_C"/>
    <property type="match status" value="1"/>
</dbReference>
<feature type="domain" description="ChsH2 C-terminal OB-fold" evidence="1">
    <location>
        <begin position="45"/>
        <end position="104"/>
    </location>
</feature>
<dbReference type="InterPro" id="IPR052513">
    <property type="entry name" value="Thioester_dehydratase-like"/>
</dbReference>
<gene>
    <name evidence="2" type="ORF">H7F53_11650</name>
</gene>
<organism evidence="2 3">
    <name type="scientific">Novosphingobium piscinae</name>
    <dbReference type="NCBI Taxonomy" id="1507448"/>
    <lineage>
        <taxon>Bacteria</taxon>
        <taxon>Pseudomonadati</taxon>
        <taxon>Pseudomonadota</taxon>
        <taxon>Alphaproteobacteria</taxon>
        <taxon>Sphingomonadales</taxon>
        <taxon>Sphingomonadaceae</taxon>
        <taxon>Novosphingobium</taxon>
    </lineage>
</organism>